<dbReference type="Gene3D" id="3.30.40.10">
    <property type="entry name" value="Zinc/RING finger domain, C3HC4 (zinc finger)"/>
    <property type="match status" value="1"/>
</dbReference>
<name>A0ABM0GQQ2_SACKO</name>
<dbReference type="InterPro" id="IPR042496">
    <property type="entry name" value="CGRF1"/>
</dbReference>
<evidence type="ECO:0000256" key="3">
    <source>
        <dbReference type="PROSITE-ProRule" id="PRU00175"/>
    </source>
</evidence>
<keyword evidence="2" id="KW-0862">Zinc</keyword>
<keyword evidence="1 3" id="KW-0863">Zinc-finger</keyword>
<accession>A0ABM0GQQ2</accession>
<keyword evidence="6" id="KW-1185">Reference proteome</keyword>
<dbReference type="InterPro" id="IPR001841">
    <property type="entry name" value="Znf_RING"/>
</dbReference>
<feature type="domain" description="RING-type" evidence="5">
    <location>
        <begin position="272"/>
        <end position="307"/>
    </location>
</feature>
<dbReference type="CDD" id="cd16787">
    <property type="entry name" value="mRING-HC-C3HC5_CGRF1"/>
    <property type="match status" value="1"/>
</dbReference>
<sequence length="358" mass="40034">MADISEISSLLSIFTVILCFSAMAVFIMRLGINPLPTISSSGIGDGVPVTAMVGVRNPFILEVVNTQQSSLNSGVKLKLSTEVTCNVEVYWGLEIKSLYYMFTKHGTHVEMLQDDTSMHEDDVNTHDGEPPLQLFIGKNQPISLEVCEGEILELKPHVEENENGKSLDFGRLPRTRYPLVVMMSVAETEQVYNDYDSGSDIVAMVTAVHLPDDSYSAKSHLILQMVKNSAGTVCNLEKFYMSVDESEASSETLDPQLPVDDLTAETLGAKDCTVCQNAGITRVLLPCRHACVCDHCFPLLKKCPMCRGHIESFFHMYRNYAYETYDDTDSDLEEEVPTLLGKFERARERLNQWLDFTN</sequence>
<feature type="transmembrane region" description="Helical" evidence="4">
    <location>
        <begin position="7"/>
        <end position="32"/>
    </location>
</feature>
<keyword evidence="1 3" id="KW-0479">Metal-binding</keyword>
<evidence type="ECO:0000313" key="6">
    <source>
        <dbReference type="Proteomes" id="UP000694865"/>
    </source>
</evidence>
<protein>
    <submittedName>
        <fullName evidence="7">Cell growth regulator with RING finger domain protein 1-like</fullName>
    </submittedName>
</protein>
<dbReference type="InterPro" id="IPR013083">
    <property type="entry name" value="Znf_RING/FYVE/PHD"/>
</dbReference>
<evidence type="ECO:0000313" key="7">
    <source>
        <dbReference type="RefSeq" id="XP_002735205.1"/>
    </source>
</evidence>
<keyword evidence="4" id="KW-1133">Transmembrane helix</keyword>
<evidence type="ECO:0000256" key="1">
    <source>
        <dbReference type="ARBA" id="ARBA00022771"/>
    </source>
</evidence>
<proteinExistence type="predicted"/>
<dbReference type="GeneID" id="100368375"/>
<dbReference type="Proteomes" id="UP000694865">
    <property type="component" value="Unplaced"/>
</dbReference>
<keyword evidence="4" id="KW-0472">Membrane</keyword>
<dbReference type="RefSeq" id="XP_002735205.1">
    <property type="nucleotide sequence ID" value="XM_002735159.2"/>
</dbReference>
<dbReference type="PANTHER" id="PTHR15379:SF2">
    <property type="entry name" value="CELL GROWTH REGULATOR WITH RING FINGER DOMAIN PROTEIN 1"/>
    <property type="match status" value="1"/>
</dbReference>
<evidence type="ECO:0000259" key="5">
    <source>
        <dbReference type="PROSITE" id="PS50089"/>
    </source>
</evidence>
<reference evidence="7" key="1">
    <citation type="submission" date="2025-08" db="UniProtKB">
        <authorList>
            <consortium name="RefSeq"/>
        </authorList>
    </citation>
    <scope>IDENTIFICATION</scope>
    <source>
        <tissue evidence="7">Testes</tissue>
    </source>
</reference>
<gene>
    <name evidence="7" type="primary">LOC100368375</name>
</gene>
<evidence type="ECO:0000256" key="4">
    <source>
        <dbReference type="SAM" id="Phobius"/>
    </source>
</evidence>
<dbReference type="SUPFAM" id="SSF57850">
    <property type="entry name" value="RING/U-box"/>
    <property type="match status" value="1"/>
</dbReference>
<keyword evidence="4" id="KW-0812">Transmembrane</keyword>
<dbReference type="Pfam" id="PF13920">
    <property type="entry name" value="zf-C3HC4_3"/>
    <property type="match status" value="1"/>
</dbReference>
<dbReference type="PROSITE" id="PS50089">
    <property type="entry name" value="ZF_RING_2"/>
    <property type="match status" value="1"/>
</dbReference>
<organism evidence="6 7">
    <name type="scientific">Saccoglossus kowalevskii</name>
    <name type="common">Acorn worm</name>
    <dbReference type="NCBI Taxonomy" id="10224"/>
    <lineage>
        <taxon>Eukaryota</taxon>
        <taxon>Metazoa</taxon>
        <taxon>Hemichordata</taxon>
        <taxon>Enteropneusta</taxon>
        <taxon>Harrimaniidae</taxon>
        <taxon>Saccoglossus</taxon>
    </lineage>
</organism>
<evidence type="ECO:0000256" key="2">
    <source>
        <dbReference type="ARBA" id="ARBA00022833"/>
    </source>
</evidence>
<dbReference type="PANTHER" id="PTHR15379">
    <property type="entry name" value="CELL GROWTH REGULATOR WITH RING FINGER DOMAIN PROTEIN 1"/>
    <property type="match status" value="1"/>
</dbReference>